<dbReference type="RefSeq" id="WP_183470741.1">
    <property type="nucleotide sequence ID" value="NZ_JACIBX010000003.1"/>
</dbReference>
<sequence length="170" mass="18956">MDGAAFVDARWVHAANAMTFNTAIDDQVRNGCWTSAESSKDVVELELIRSGATLEEEDGFHPSVFVSALGHETGDYHCAVNVELSVWAATASSFVREGREIGTLTHTLLWSSNSLLTGDRVSMNERIRSTHQQLIQKFLIALEKNDRYAREQMIESVGEEHAAFWKAILE</sequence>
<keyword evidence="2" id="KW-1185">Reference proteome</keyword>
<evidence type="ECO:0000313" key="2">
    <source>
        <dbReference type="Proteomes" id="UP000576152"/>
    </source>
</evidence>
<gene>
    <name evidence="1" type="ORF">FHS00_001144</name>
</gene>
<accession>A0ABR6HM20</accession>
<organism evidence="1 2">
    <name type="scientific">Limimaricola variabilis</name>
    <dbReference type="NCBI Taxonomy" id="1492771"/>
    <lineage>
        <taxon>Bacteria</taxon>
        <taxon>Pseudomonadati</taxon>
        <taxon>Pseudomonadota</taxon>
        <taxon>Alphaproteobacteria</taxon>
        <taxon>Rhodobacterales</taxon>
        <taxon>Paracoccaceae</taxon>
        <taxon>Limimaricola</taxon>
    </lineage>
</organism>
<comment type="caution">
    <text evidence="1">The sequence shown here is derived from an EMBL/GenBank/DDBJ whole genome shotgun (WGS) entry which is preliminary data.</text>
</comment>
<proteinExistence type="predicted"/>
<dbReference type="Proteomes" id="UP000576152">
    <property type="component" value="Unassembled WGS sequence"/>
</dbReference>
<protein>
    <submittedName>
        <fullName evidence="1">Uncharacterized protein</fullName>
    </submittedName>
</protein>
<name>A0ABR6HM20_9RHOB</name>
<dbReference type="EMBL" id="JACIBX010000003">
    <property type="protein sequence ID" value="MBB3711573.1"/>
    <property type="molecule type" value="Genomic_DNA"/>
</dbReference>
<reference evidence="1 2" key="1">
    <citation type="submission" date="2020-08" db="EMBL/GenBank/DDBJ databases">
        <title>Genomic Encyclopedia of Type Strains, Phase III (KMG-III): the genomes of soil and plant-associated and newly described type strains.</title>
        <authorList>
            <person name="Whitman W."/>
        </authorList>
    </citation>
    <scope>NUCLEOTIDE SEQUENCE [LARGE SCALE GENOMIC DNA]</scope>
    <source>
        <strain evidence="1 2">CECT 8572</strain>
    </source>
</reference>
<evidence type="ECO:0000313" key="1">
    <source>
        <dbReference type="EMBL" id="MBB3711573.1"/>
    </source>
</evidence>